<name>A0ABQ4QS22_9HYPH</name>
<comment type="caution">
    <text evidence="4">The sequence shown here is derived from an EMBL/GenBank/DDBJ whole genome shotgun (WGS) entry which is preliminary data.</text>
</comment>
<dbReference type="Proteomes" id="UP001055167">
    <property type="component" value="Unassembled WGS sequence"/>
</dbReference>
<dbReference type="InterPro" id="IPR036894">
    <property type="entry name" value="YbaB-like_sf"/>
</dbReference>
<keyword evidence="3" id="KW-1133">Transmembrane helix</keyword>
<dbReference type="SUPFAM" id="SSF82607">
    <property type="entry name" value="YbaB-like"/>
    <property type="match status" value="1"/>
</dbReference>
<dbReference type="PANTHER" id="PTHR32309:SF13">
    <property type="entry name" value="FERRIC ENTEROBACTIN TRANSPORT PROTEIN FEPE"/>
    <property type="match status" value="1"/>
</dbReference>
<dbReference type="RefSeq" id="WP_128563887.1">
    <property type="nucleotide sequence ID" value="NZ_BPQH01000002.1"/>
</dbReference>
<dbReference type="PANTHER" id="PTHR32309">
    <property type="entry name" value="TYROSINE-PROTEIN KINASE"/>
    <property type="match status" value="1"/>
</dbReference>
<feature type="region of interest" description="Disordered" evidence="2">
    <location>
        <begin position="1"/>
        <end position="20"/>
    </location>
</feature>
<reference evidence="4" key="1">
    <citation type="journal article" date="2021" name="Front. Microbiol.">
        <title>Comprehensive Comparative Genomics and Phenotyping of Methylobacterium Species.</title>
        <authorList>
            <person name="Alessa O."/>
            <person name="Ogura Y."/>
            <person name="Fujitani Y."/>
            <person name="Takami H."/>
            <person name="Hayashi T."/>
            <person name="Sahin N."/>
            <person name="Tani A."/>
        </authorList>
    </citation>
    <scope>NUCLEOTIDE SEQUENCE</scope>
    <source>
        <strain evidence="4">KCTC 52305</strain>
    </source>
</reference>
<dbReference type="EMBL" id="BPQH01000002">
    <property type="protein sequence ID" value="GJD47861.1"/>
    <property type="molecule type" value="Genomic_DNA"/>
</dbReference>
<sequence>MTVDARNPQGQPLSPADRSRMIGEALRQAARVSRFSDPNRSMRTIRSRTRRDIVTPILFVCLFVLPSLASAVFFGLILSDRYVTEARFAIRPAIGGAEKATPDQIGTSSGVPKELLAQDTMIVGEYIHSRPMVETIERSMPLRAMFSRDDIDLYSRFNPEKPVEKLVKYWKDRVDLKLEGTSGVVAVTVNAFSAEDSLAIARAVMTESESMVNRLTVRARNDALAESEREMKRAEERLTRLFVAVRDLRNRDGVLDAQKSNEVNLKMVAEIRAQRINLAVKLSLLQRDLRDDTRGVQDLKAQIAQLDDTIARIEHQAANQDPEQRRVLAATLTQFEQLDGERKTAEKFYAMTIAARERARMIADRQIEFFSMIVEPVKAESAQQPRRLLLISLSVAGAALAFGLGVLTRKHLA</sequence>
<dbReference type="InterPro" id="IPR050445">
    <property type="entry name" value="Bact_polysacc_biosynth/exp"/>
</dbReference>
<protein>
    <recommendedName>
        <fullName evidence="6">Capsule biosynthesis protein</fullName>
    </recommendedName>
</protein>
<evidence type="ECO:0000313" key="5">
    <source>
        <dbReference type="Proteomes" id="UP001055167"/>
    </source>
</evidence>
<keyword evidence="1" id="KW-0175">Coiled coil</keyword>
<evidence type="ECO:0000256" key="3">
    <source>
        <dbReference type="SAM" id="Phobius"/>
    </source>
</evidence>
<evidence type="ECO:0000313" key="4">
    <source>
        <dbReference type="EMBL" id="GJD47861.1"/>
    </source>
</evidence>
<organism evidence="4 5">
    <name type="scientific">Methylobacterium crusticola</name>
    <dbReference type="NCBI Taxonomy" id="1697972"/>
    <lineage>
        <taxon>Bacteria</taxon>
        <taxon>Pseudomonadati</taxon>
        <taxon>Pseudomonadota</taxon>
        <taxon>Alphaproteobacteria</taxon>
        <taxon>Hyphomicrobiales</taxon>
        <taxon>Methylobacteriaceae</taxon>
        <taxon>Methylobacterium</taxon>
    </lineage>
</organism>
<evidence type="ECO:0000256" key="1">
    <source>
        <dbReference type="SAM" id="Coils"/>
    </source>
</evidence>
<evidence type="ECO:0008006" key="6">
    <source>
        <dbReference type="Google" id="ProtNLM"/>
    </source>
</evidence>
<keyword evidence="3" id="KW-0472">Membrane</keyword>
<dbReference type="Gene3D" id="3.30.1310.10">
    <property type="entry name" value="Nucleoid-associated protein YbaB-like domain"/>
    <property type="match status" value="1"/>
</dbReference>
<keyword evidence="5" id="KW-1185">Reference proteome</keyword>
<keyword evidence="3" id="KW-0812">Transmembrane</keyword>
<accession>A0ABQ4QS22</accession>
<feature type="transmembrane region" description="Helical" evidence="3">
    <location>
        <begin position="388"/>
        <end position="407"/>
    </location>
</feature>
<gene>
    <name evidence="4" type="ORF">OPKNFCMD_0573</name>
</gene>
<reference evidence="4" key="2">
    <citation type="submission" date="2021-08" db="EMBL/GenBank/DDBJ databases">
        <authorList>
            <person name="Tani A."/>
            <person name="Ola A."/>
            <person name="Ogura Y."/>
            <person name="Katsura K."/>
            <person name="Hayashi T."/>
        </authorList>
    </citation>
    <scope>NUCLEOTIDE SEQUENCE</scope>
    <source>
        <strain evidence="4">KCTC 52305</strain>
    </source>
</reference>
<feature type="transmembrane region" description="Helical" evidence="3">
    <location>
        <begin position="53"/>
        <end position="78"/>
    </location>
</feature>
<feature type="coiled-coil region" evidence="1">
    <location>
        <begin position="217"/>
        <end position="251"/>
    </location>
</feature>
<proteinExistence type="predicted"/>
<evidence type="ECO:0000256" key="2">
    <source>
        <dbReference type="SAM" id="MobiDB-lite"/>
    </source>
</evidence>